<evidence type="ECO:0000313" key="2">
    <source>
        <dbReference type="Proteomes" id="UP000785679"/>
    </source>
</evidence>
<keyword evidence="2" id="KW-1185">Reference proteome</keyword>
<dbReference type="AlphaFoldDB" id="A0A8J8SWU0"/>
<organism evidence="1 2">
    <name type="scientific">Halteria grandinella</name>
    <dbReference type="NCBI Taxonomy" id="5974"/>
    <lineage>
        <taxon>Eukaryota</taxon>
        <taxon>Sar</taxon>
        <taxon>Alveolata</taxon>
        <taxon>Ciliophora</taxon>
        <taxon>Intramacronucleata</taxon>
        <taxon>Spirotrichea</taxon>
        <taxon>Stichotrichia</taxon>
        <taxon>Sporadotrichida</taxon>
        <taxon>Halteriidae</taxon>
        <taxon>Halteria</taxon>
    </lineage>
</organism>
<evidence type="ECO:0000313" key="1">
    <source>
        <dbReference type="EMBL" id="TNV73580.1"/>
    </source>
</evidence>
<sequence length="200" mass="22505">MPVISYYYPQFLQPYIIDKYQCLSCDEGMYLYPQESGSLQMTIHSYAQSSSFNTPSLDVYKQMICVIDCRLIDYNKQLFPLNGECVDTGHYCMISNHTAGCLENYLPTSNPFFLTHQQILQDSPSPQFRTSWSLFQNCKQTGITSQQQSSSFIILFSQMYSTANSATYPAVTSASPFACSSQAILVTPARPTALRGSIFT</sequence>
<protein>
    <submittedName>
        <fullName evidence="1">Uncharacterized protein</fullName>
    </submittedName>
</protein>
<accession>A0A8J8SWU0</accession>
<comment type="caution">
    <text evidence="1">The sequence shown here is derived from an EMBL/GenBank/DDBJ whole genome shotgun (WGS) entry which is preliminary data.</text>
</comment>
<dbReference type="Proteomes" id="UP000785679">
    <property type="component" value="Unassembled WGS sequence"/>
</dbReference>
<name>A0A8J8SWU0_HALGN</name>
<dbReference type="EMBL" id="RRYP01018578">
    <property type="protein sequence ID" value="TNV73580.1"/>
    <property type="molecule type" value="Genomic_DNA"/>
</dbReference>
<proteinExistence type="predicted"/>
<gene>
    <name evidence="1" type="ORF">FGO68_gene9438</name>
</gene>
<reference evidence="1" key="1">
    <citation type="submission" date="2019-06" db="EMBL/GenBank/DDBJ databases">
        <authorList>
            <person name="Zheng W."/>
        </authorList>
    </citation>
    <scope>NUCLEOTIDE SEQUENCE</scope>
    <source>
        <strain evidence="1">QDHG01</strain>
    </source>
</reference>